<reference evidence="5 6" key="1">
    <citation type="submission" date="2021-03" db="EMBL/GenBank/DDBJ databases">
        <title>Complete Genome of Pseudoalteromonas viridis Strain BBR56, a new biocontrol bacterial candidate.</title>
        <authorList>
            <person name="Handayani D.P."/>
            <person name="Isnansetyo A."/>
            <person name="Istiqomah I."/>
            <person name="Jumina J."/>
        </authorList>
    </citation>
    <scope>NUCLEOTIDE SEQUENCE [LARGE SCALE GENOMIC DNA]</scope>
    <source>
        <strain evidence="5 6">BBR56</strain>
    </source>
</reference>
<dbReference type="Proteomes" id="UP000665025">
    <property type="component" value="Chromosome 1"/>
</dbReference>
<gene>
    <name evidence="5" type="ORF">J5X90_03560</name>
</gene>
<dbReference type="InterPro" id="IPR005143">
    <property type="entry name" value="TF_LuxR_autoind-bd_dom"/>
</dbReference>
<evidence type="ECO:0000313" key="5">
    <source>
        <dbReference type="EMBL" id="QTL36139.1"/>
    </source>
</evidence>
<feature type="domain" description="HTH luxR-type" evidence="4">
    <location>
        <begin position="177"/>
        <end position="242"/>
    </location>
</feature>
<dbReference type="PRINTS" id="PR00038">
    <property type="entry name" value="HTHLUXR"/>
</dbReference>
<sequence length="245" mass="27887">MINKDKLFQTLDFIDHCVKSDNDSHSVHLLFSKLDKIIPIKSAILAIDIHEQFQLTSPSQLFTYNLNSEWQQLYFQRKFYQQDPVLNAASHSSRVIDWQSAFQLSPAKQSYSSDFQLLSQKYVGSHGLSVVVNNHSGSTLLSIATQVIPDQNGEQLLSYIAPHFHELFSRDGENTRRKMGMPQLSARELEVLKWAKEGKANGDIALILSISERTIKFHLSNIFTKLNVINRTQAIAKAMHFGIIQ</sequence>
<protein>
    <submittedName>
        <fullName evidence="5">Autoinducer binding domain-containing protein</fullName>
    </submittedName>
</protein>
<evidence type="ECO:0000256" key="2">
    <source>
        <dbReference type="ARBA" id="ARBA00023125"/>
    </source>
</evidence>
<keyword evidence="2" id="KW-0238">DNA-binding</keyword>
<dbReference type="PANTHER" id="PTHR44688">
    <property type="entry name" value="DNA-BINDING TRANSCRIPTIONAL ACTIVATOR DEVR_DOSR"/>
    <property type="match status" value="1"/>
</dbReference>
<keyword evidence="6" id="KW-1185">Reference proteome</keyword>
<dbReference type="InterPro" id="IPR036693">
    <property type="entry name" value="TF_LuxR_autoind-bd_dom_sf"/>
</dbReference>
<dbReference type="Pfam" id="PF00196">
    <property type="entry name" value="GerE"/>
    <property type="match status" value="1"/>
</dbReference>
<keyword evidence="1" id="KW-0805">Transcription regulation</keyword>
<dbReference type="SUPFAM" id="SSF46894">
    <property type="entry name" value="C-terminal effector domain of the bipartite response regulators"/>
    <property type="match status" value="1"/>
</dbReference>
<dbReference type="Gene3D" id="3.30.450.80">
    <property type="entry name" value="Transcription factor LuxR-like, autoinducer-binding domain"/>
    <property type="match status" value="1"/>
</dbReference>
<dbReference type="InterPro" id="IPR000792">
    <property type="entry name" value="Tscrpt_reg_LuxR_C"/>
</dbReference>
<dbReference type="Pfam" id="PF03472">
    <property type="entry name" value="Autoind_bind"/>
    <property type="match status" value="1"/>
</dbReference>
<dbReference type="PROSITE" id="PS00622">
    <property type="entry name" value="HTH_LUXR_1"/>
    <property type="match status" value="1"/>
</dbReference>
<dbReference type="PANTHER" id="PTHR44688:SF16">
    <property type="entry name" value="DNA-BINDING TRANSCRIPTIONAL ACTIVATOR DEVR_DOSR"/>
    <property type="match status" value="1"/>
</dbReference>
<evidence type="ECO:0000313" key="6">
    <source>
        <dbReference type="Proteomes" id="UP000665025"/>
    </source>
</evidence>
<dbReference type="PROSITE" id="PS50043">
    <property type="entry name" value="HTH_LUXR_2"/>
    <property type="match status" value="1"/>
</dbReference>
<dbReference type="EMBL" id="CP072425">
    <property type="protein sequence ID" value="QTL36139.1"/>
    <property type="molecule type" value="Genomic_DNA"/>
</dbReference>
<organism evidence="5 6">
    <name type="scientific">Pseudoalteromonas viridis</name>
    <dbReference type="NCBI Taxonomy" id="339617"/>
    <lineage>
        <taxon>Bacteria</taxon>
        <taxon>Pseudomonadati</taxon>
        <taxon>Pseudomonadota</taxon>
        <taxon>Gammaproteobacteria</taxon>
        <taxon>Alteromonadales</taxon>
        <taxon>Pseudoalteromonadaceae</taxon>
        <taxon>Pseudoalteromonas</taxon>
    </lineage>
</organism>
<evidence type="ECO:0000256" key="3">
    <source>
        <dbReference type="ARBA" id="ARBA00023163"/>
    </source>
</evidence>
<accession>A0ABX7VCA2</accession>
<dbReference type="InterPro" id="IPR016032">
    <property type="entry name" value="Sig_transdc_resp-reg_C-effctor"/>
</dbReference>
<dbReference type="InterPro" id="IPR036388">
    <property type="entry name" value="WH-like_DNA-bd_sf"/>
</dbReference>
<keyword evidence="3" id="KW-0804">Transcription</keyword>
<dbReference type="RefSeq" id="WP_209052800.1">
    <property type="nucleotide sequence ID" value="NZ_CP072425.1"/>
</dbReference>
<dbReference type="CDD" id="cd06170">
    <property type="entry name" value="LuxR_C_like"/>
    <property type="match status" value="1"/>
</dbReference>
<dbReference type="Gene3D" id="1.10.10.10">
    <property type="entry name" value="Winged helix-like DNA-binding domain superfamily/Winged helix DNA-binding domain"/>
    <property type="match status" value="1"/>
</dbReference>
<evidence type="ECO:0000259" key="4">
    <source>
        <dbReference type="PROSITE" id="PS50043"/>
    </source>
</evidence>
<name>A0ABX7VCA2_9GAMM</name>
<dbReference type="SUPFAM" id="SSF75516">
    <property type="entry name" value="Pheromone-binding domain of LuxR-like quorum-sensing transcription factors"/>
    <property type="match status" value="1"/>
</dbReference>
<evidence type="ECO:0000256" key="1">
    <source>
        <dbReference type="ARBA" id="ARBA00023015"/>
    </source>
</evidence>
<proteinExistence type="predicted"/>
<dbReference type="SMART" id="SM00421">
    <property type="entry name" value="HTH_LUXR"/>
    <property type="match status" value="1"/>
</dbReference>